<feature type="compositionally biased region" description="Polar residues" evidence="1">
    <location>
        <begin position="940"/>
        <end position="970"/>
    </location>
</feature>
<feature type="compositionally biased region" description="Pro residues" evidence="1">
    <location>
        <begin position="305"/>
        <end position="336"/>
    </location>
</feature>
<dbReference type="SMART" id="SM00439">
    <property type="entry name" value="BAH"/>
    <property type="match status" value="1"/>
</dbReference>
<evidence type="ECO:0000256" key="1">
    <source>
        <dbReference type="SAM" id="MobiDB-lite"/>
    </source>
</evidence>
<dbReference type="InterPro" id="IPR053032">
    <property type="entry name" value="BAH_domain-containing"/>
</dbReference>
<feature type="compositionally biased region" description="Basic and acidic residues" evidence="1">
    <location>
        <begin position="750"/>
        <end position="772"/>
    </location>
</feature>
<feature type="compositionally biased region" description="Polar residues" evidence="1">
    <location>
        <begin position="408"/>
        <end position="422"/>
    </location>
</feature>
<feature type="region of interest" description="Disordered" evidence="1">
    <location>
        <begin position="729"/>
        <end position="773"/>
    </location>
</feature>
<dbReference type="GO" id="GO:0000976">
    <property type="term" value="F:transcription cis-regulatory region binding"/>
    <property type="evidence" value="ECO:0007669"/>
    <property type="project" value="TreeGrafter"/>
</dbReference>
<dbReference type="PANTHER" id="PTHR46576">
    <property type="entry name" value="BROMO ADJACENT HOMOLOGY DOMAIN-CONTAINING 1 PROTEIN"/>
    <property type="match status" value="1"/>
</dbReference>
<protein>
    <submittedName>
        <fullName evidence="3">Bromo adjacent-like proteiny domain-containing 1 protein</fullName>
    </submittedName>
</protein>
<feature type="compositionally biased region" description="Pro residues" evidence="1">
    <location>
        <begin position="437"/>
        <end position="448"/>
    </location>
</feature>
<dbReference type="GO" id="GO:0031507">
    <property type="term" value="P:heterochromatin formation"/>
    <property type="evidence" value="ECO:0007669"/>
    <property type="project" value="TreeGrafter"/>
</dbReference>
<feature type="compositionally biased region" description="Polar residues" evidence="1">
    <location>
        <begin position="822"/>
        <end position="840"/>
    </location>
</feature>
<dbReference type="AlphaFoldDB" id="A0A067RE97"/>
<feature type="compositionally biased region" description="Pro residues" evidence="1">
    <location>
        <begin position="138"/>
        <end position="147"/>
    </location>
</feature>
<dbReference type="OMA" id="HAHIAAN"/>
<keyword evidence="4" id="KW-1185">Reference proteome</keyword>
<feature type="compositionally biased region" description="Low complexity" evidence="1">
    <location>
        <begin position="269"/>
        <end position="304"/>
    </location>
</feature>
<feature type="region of interest" description="Disordered" evidence="1">
    <location>
        <begin position="648"/>
        <end position="714"/>
    </location>
</feature>
<evidence type="ECO:0000313" key="3">
    <source>
        <dbReference type="EMBL" id="KDR21363.1"/>
    </source>
</evidence>
<feature type="region of interest" description="Disordered" evidence="1">
    <location>
        <begin position="40"/>
        <end position="178"/>
    </location>
</feature>
<proteinExistence type="predicted"/>
<dbReference type="eggNOG" id="KOG1886">
    <property type="taxonomic scope" value="Eukaryota"/>
</dbReference>
<feature type="region of interest" description="Disordered" evidence="1">
    <location>
        <begin position="822"/>
        <end position="860"/>
    </location>
</feature>
<accession>A0A067RE97</accession>
<gene>
    <name evidence="3" type="ORF">L798_03139</name>
</gene>
<dbReference type="InParanoid" id="A0A067RE97"/>
<dbReference type="EMBL" id="KK852559">
    <property type="protein sequence ID" value="KDR21363.1"/>
    <property type="molecule type" value="Genomic_DNA"/>
</dbReference>
<feature type="compositionally biased region" description="Basic residues" evidence="1">
    <location>
        <begin position="740"/>
        <end position="749"/>
    </location>
</feature>
<feature type="region of interest" description="Disordered" evidence="1">
    <location>
        <begin position="262"/>
        <end position="336"/>
    </location>
</feature>
<dbReference type="GO" id="GO:0005677">
    <property type="term" value="C:chromatin silencing complex"/>
    <property type="evidence" value="ECO:0007669"/>
    <property type="project" value="TreeGrafter"/>
</dbReference>
<dbReference type="STRING" id="136037.A0A067RE97"/>
<feature type="region of interest" description="Disordered" evidence="1">
    <location>
        <begin position="924"/>
        <end position="982"/>
    </location>
</feature>
<evidence type="ECO:0000259" key="2">
    <source>
        <dbReference type="PROSITE" id="PS51038"/>
    </source>
</evidence>
<feature type="compositionally biased region" description="Polar residues" evidence="1">
    <location>
        <begin position="729"/>
        <end position="739"/>
    </location>
</feature>
<dbReference type="Gene3D" id="2.30.30.490">
    <property type="match status" value="1"/>
</dbReference>
<dbReference type="Pfam" id="PF01426">
    <property type="entry name" value="BAH"/>
    <property type="match status" value="1"/>
</dbReference>
<name>A0A067RE97_ZOONE</name>
<dbReference type="InterPro" id="IPR001025">
    <property type="entry name" value="BAH_dom"/>
</dbReference>
<organism evidence="3 4">
    <name type="scientific">Zootermopsis nevadensis</name>
    <name type="common">Dampwood termite</name>
    <dbReference type="NCBI Taxonomy" id="136037"/>
    <lineage>
        <taxon>Eukaryota</taxon>
        <taxon>Metazoa</taxon>
        <taxon>Ecdysozoa</taxon>
        <taxon>Arthropoda</taxon>
        <taxon>Hexapoda</taxon>
        <taxon>Insecta</taxon>
        <taxon>Pterygota</taxon>
        <taxon>Neoptera</taxon>
        <taxon>Polyneoptera</taxon>
        <taxon>Dictyoptera</taxon>
        <taxon>Blattodea</taxon>
        <taxon>Blattoidea</taxon>
        <taxon>Termitoidae</taxon>
        <taxon>Termopsidae</taxon>
        <taxon>Zootermopsis</taxon>
    </lineage>
</organism>
<dbReference type="PROSITE" id="PS51038">
    <property type="entry name" value="BAH"/>
    <property type="match status" value="1"/>
</dbReference>
<dbReference type="GO" id="GO:0003682">
    <property type="term" value="F:chromatin binding"/>
    <property type="evidence" value="ECO:0007669"/>
    <property type="project" value="InterPro"/>
</dbReference>
<dbReference type="GO" id="GO:0045892">
    <property type="term" value="P:negative regulation of DNA-templated transcription"/>
    <property type="evidence" value="ECO:0007669"/>
    <property type="project" value="TreeGrafter"/>
</dbReference>
<evidence type="ECO:0000313" key="4">
    <source>
        <dbReference type="Proteomes" id="UP000027135"/>
    </source>
</evidence>
<sequence>MNSKAAECLDVDAITRTCVGFEMQLWEGGYYQPAGPLISTHHHHHSSSSSISSKVPPAVLPTLEASPNPTPPPSAVGHSGPGSVQPTTTTAIVPPTPQQLVSAASTRGGGGGARSGGDESDSDVIITATSCSGGGEVAPPPPVPQPLPLQQHPHQAGYRYAQSYPPPPTPSTPQHIHHQSYTYNYPHTQYYPSPPASASIQYSAVATNPPSLQQHHTHYHNQDLCYSTTANYPPAPYFHHKSYSTPPPSAYHRRYIPPPHQYYTSDLYSSPVSNVSQQNSGQSQQSQQMVVTGSSAGSASSYQPPGAPPPPPLVGVSSNPPPPLVDTYPPPVSIVDPYPPPPPPGYYTGYSAGPGAAGCYTHSPPTRSLFIGSFADAAYQSCPCPMQSCPKNVHTGPLTGDGKGPHITTKQQQQPVQESGASFHQLPLPPVALALPLEPPGALGPPSPARGSAGMPPPPSPATASARNPSHTQEEAALQQRGWVTDAGGTEPQSKLETRKQEPTGQDCVGETKLNSTVEVIQDLHSMPDQDFGSGATSISSDEDVCKTDISRHRLLAISKIVANPDVLACRAKAKKNSPPAVNGVPLLMCNLEIQKKGQNSAEVVLTKPENMMSVEPKMVNHIMKTEVRNLDIEVFVENDNCPGLTQNGNKAIFRDGSSRKRSIQPVDSDAEVSVPKRCKLSVSNADNSRLSVSNQESQKTNGAGEPQDQMNGVPLECQTKCRNRQKSQPLHSNICSLHSTKHNARKRKHDDAKNLTENKEPPAKKKGETKVQRLQTKIYPSRAKQVKKITTECEAPKRIDDVPDSVVTKSRTILEPLVTTRRNNSSNVAPVSKKTSGSKSVERKKSENKINGALSHQKKPFLRHQAGKQQLESSNCLRGDVSKVHIHTHGKKAHQRKKSEHISLSLEETYTSEKTVRVGHMLRSRGLRDSLSDQSSSDTETIASRGKVSSCSSFQNPSPITAVRRTSTGSRKDQSKKSASLVVRNDDISTIKKQTQQPQQDTTVAVMTALSRKVVPKKLLQSPKWSNGWKFEGDPFESKVFVSSDDELKLRKCYPLMRHNEGDVIRPRDCILLKSGPRKTDLPFVAKVASLWENPDDGEMMVSLLWYYRPEHTDHGRKPDDMEDEIFASKHKDINSVACIEDKCYVLTFNEYCRYRKCVRRVEEGVKEPGLVVPQHDEYPRENRQPPGCVAPELVFFCRRVYDFRQRRILKNPG</sequence>
<feature type="compositionally biased region" description="Polar residues" evidence="1">
    <location>
        <begin position="682"/>
        <end position="702"/>
    </location>
</feature>
<dbReference type="Proteomes" id="UP000027135">
    <property type="component" value="Unassembled WGS sequence"/>
</dbReference>
<reference evidence="3 4" key="1">
    <citation type="journal article" date="2014" name="Nat. Commun.">
        <title>Molecular traces of alternative social organization in a termite genome.</title>
        <authorList>
            <person name="Terrapon N."/>
            <person name="Li C."/>
            <person name="Robertson H.M."/>
            <person name="Ji L."/>
            <person name="Meng X."/>
            <person name="Booth W."/>
            <person name="Chen Z."/>
            <person name="Childers C.P."/>
            <person name="Glastad K.M."/>
            <person name="Gokhale K."/>
            <person name="Gowin J."/>
            <person name="Gronenberg W."/>
            <person name="Hermansen R.A."/>
            <person name="Hu H."/>
            <person name="Hunt B.G."/>
            <person name="Huylmans A.K."/>
            <person name="Khalil S.M."/>
            <person name="Mitchell R.D."/>
            <person name="Munoz-Torres M.C."/>
            <person name="Mustard J.A."/>
            <person name="Pan H."/>
            <person name="Reese J.T."/>
            <person name="Scharf M.E."/>
            <person name="Sun F."/>
            <person name="Vogel H."/>
            <person name="Xiao J."/>
            <person name="Yang W."/>
            <person name="Yang Z."/>
            <person name="Yang Z."/>
            <person name="Zhou J."/>
            <person name="Zhu J."/>
            <person name="Brent C.S."/>
            <person name="Elsik C.G."/>
            <person name="Goodisman M.A."/>
            <person name="Liberles D.A."/>
            <person name="Roe R.M."/>
            <person name="Vargo E.L."/>
            <person name="Vilcinskas A."/>
            <person name="Wang J."/>
            <person name="Bornberg-Bauer E."/>
            <person name="Korb J."/>
            <person name="Zhang G."/>
            <person name="Liebig J."/>
        </authorList>
    </citation>
    <scope>NUCLEOTIDE SEQUENCE [LARGE SCALE GENOMIC DNA]</scope>
    <source>
        <tissue evidence="3">Whole organism</tissue>
    </source>
</reference>
<feature type="domain" description="BAH" evidence="2">
    <location>
        <begin position="1064"/>
        <end position="1214"/>
    </location>
</feature>
<feature type="region of interest" description="Disordered" evidence="1">
    <location>
        <begin position="395"/>
        <end position="509"/>
    </location>
</feature>
<dbReference type="PANTHER" id="PTHR46576:SF1">
    <property type="entry name" value="BROMO ADJACENT HOMOLOGY DOMAIN-CONTAINING 1 PROTEIN"/>
    <property type="match status" value="1"/>
</dbReference>
<feature type="compositionally biased region" description="Low complexity" evidence="1">
    <location>
        <begin position="85"/>
        <end position="106"/>
    </location>
</feature>
<dbReference type="InterPro" id="IPR043151">
    <property type="entry name" value="BAH_sf"/>
</dbReference>